<reference evidence="1 2" key="1">
    <citation type="submission" date="2018-09" db="EMBL/GenBank/DDBJ databases">
        <title>Genomic Encyclopedia of Archaeal and Bacterial Type Strains, Phase II (KMG-II): from individual species to whole genera.</title>
        <authorList>
            <person name="Goeker M."/>
        </authorList>
    </citation>
    <scope>NUCLEOTIDE SEQUENCE [LARGE SCALE GENOMIC DNA]</scope>
    <source>
        <strain evidence="1 2">DSM 27148</strain>
    </source>
</reference>
<organism evidence="1 2">
    <name type="scientific">Mangrovibacterium diazotrophicum</name>
    <dbReference type="NCBI Taxonomy" id="1261403"/>
    <lineage>
        <taxon>Bacteria</taxon>
        <taxon>Pseudomonadati</taxon>
        <taxon>Bacteroidota</taxon>
        <taxon>Bacteroidia</taxon>
        <taxon>Marinilabiliales</taxon>
        <taxon>Prolixibacteraceae</taxon>
        <taxon>Mangrovibacterium</taxon>
    </lineage>
</organism>
<dbReference type="OrthoDB" id="1115811at2"/>
<name>A0A419VTZ9_9BACT</name>
<protein>
    <submittedName>
        <fullName evidence="1">Putative secreted protein (Por secretion system target)</fullName>
    </submittedName>
</protein>
<sequence>YSFNATDDCGNAADEVVIRVLRHYDMTAPVIVGGEDYAVCNEDLPYELILPWTDNCSEGGEVTAIGEFYSATECDTVYAYTFSITDECDNSAEKTIYVTKESSKYDNCETAIAKLDGDYESDARCFLDDGFSRWGWTNLITAEGEYTLPLYAGAAQCMVDKGALVGHVIVTYSGGTVTVEYQIADGYAMSEAHIYVGCEPYPTKNGTPTVAPGQFTFNAGSLDHVNGLTAEFDNVQGGFYIIAHAVTCEKVCACGESEGPVYADGFDPMDLGIDCNLQPEESGSGAIETENPTEPNEVDLQVFPNPFDDYATFKFTANRDGLAKIDLYNLYGQKVASILRQQVTAGEEVQVDYLPDGIVTGTYIYQFKLGVTVVSGKLNYTEKK</sequence>
<dbReference type="AlphaFoldDB" id="A0A419VTZ9"/>
<evidence type="ECO:0000313" key="1">
    <source>
        <dbReference type="EMBL" id="RKD84581.1"/>
    </source>
</evidence>
<comment type="caution">
    <text evidence="1">The sequence shown here is derived from an EMBL/GenBank/DDBJ whole genome shotgun (WGS) entry which is preliminary data.</text>
</comment>
<dbReference type="InterPro" id="IPR026444">
    <property type="entry name" value="Secre_tail"/>
</dbReference>
<keyword evidence="2" id="KW-1185">Reference proteome</keyword>
<dbReference type="EMBL" id="RAPN01000007">
    <property type="protein sequence ID" value="RKD84581.1"/>
    <property type="molecule type" value="Genomic_DNA"/>
</dbReference>
<gene>
    <name evidence="1" type="ORF">BC643_4715</name>
</gene>
<dbReference type="Proteomes" id="UP000283387">
    <property type="component" value="Unassembled WGS sequence"/>
</dbReference>
<proteinExistence type="predicted"/>
<dbReference type="RefSeq" id="WP_147377322.1">
    <property type="nucleotide sequence ID" value="NZ_RAPN01000007.1"/>
</dbReference>
<dbReference type="NCBIfam" id="TIGR04183">
    <property type="entry name" value="Por_Secre_tail"/>
    <property type="match status" value="1"/>
</dbReference>
<feature type="non-terminal residue" evidence="1">
    <location>
        <position position="1"/>
    </location>
</feature>
<accession>A0A419VTZ9</accession>
<evidence type="ECO:0000313" key="2">
    <source>
        <dbReference type="Proteomes" id="UP000283387"/>
    </source>
</evidence>